<organism evidence="1">
    <name type="scientific">Rhizophagus irregularis (strain DAOM 181602 / DAOM 197198 / MUCL 43194)</name>
    <name type="common">Arbuscular mycorrhizal fungus</name>
    <name type="synonym">Glomus intraradices</name>
    <dbReference type="NCBI Taxonomy" id="747089"/>
    <lineage>
        <taxon>Eukaryota</taxon>
        <taxon>Fungi</taxon>
        <taxon>Fungi incertae sedis</taxon>
        <taxon>Mucoromycota</taxon>
        <taxon>Glomeromycotina</taxon>
        <taxon>Glomeromycetes</taxon>
        <taxon>Glomerales</taxon>
        <taxon>Glomeraceae</taxon>
        <taxon>Rhizophagus</taxon>
    </lineage>
</organism>
<proteinExistence type="predicted"/>
<protein>
    <submittedName>
        <fullName evidence="1">Uncharacterized protein</fullName>
    </submittedName>
</protein>
<dbReference type="HOGENOM" id="CLU_1741536_0_0_1"/>
<accession>U9TAX8</accession>
<gene>
    <name evidence="1" type="ORF">GLOINDRAFT_35668</name>
</gene>
<dbReference type="EMBL" id="KI293165">
    <property type="protein sequence ID" value="ESA05329.1"/>
    <property type="molecule type" value="Genomic_DNA"/>
</dbReference>
<name>U9TAX8_RHIID</name>
<reference evidence="1" key="1">
    <citation type="submission" date="2013-07" db="EMBL/GenBank/DDBJ databases">
        <title>The genome of an arbuscular mycorrhizal fungus provides insights into the evolution of the oldest plant symbiosis.</title>
        <authorList>
            <consortium name="DOE Joint Genome Institute"/>
            <person name="Tisserant E."/>
            <person name="Malbreil M."/>
            <person name="Kuo A."/>
            <person name="Kohler A."/>
            <person name="Symeonidi A."/>
            <person name="Balestrini R."/>
            <person name="Charron P."/>
            <person name="Duensing N."/>
            <person name="Frei-dit-Frey N."/>
            <person name="Gianinazzi-Pearson V."/>
            <person name="Gilbert B."/>
            <person name="Handa Y."/>
            <person name="Hijri M."/>
            <person name="Kaul R."/>
            <person name="Kawaguchi M."/>
            <person name="Krajinski F."/>
            <person name="Lammers P."/>
            <person name="Lapierre D."/>
            <person name="Masclaux F.G."/>
            <person name="Murat C."/>
            <person name="Morin E."/>
            <person name="Ndikumana S."/>
            <person name="Pagni M."/>
            <person name="Petitpierre D."/>
            <person name="Requena N."/>
            <person name="Rosikiewicz P."/>
            <person name="Riley R."/>
            <person name="Saito K."/>
            <person name="San Clemente H."/>
            <person name="Shapiro H."/>
            <person name="van Tuinen D."/>
            <person name="Becard G."/>
            <person name="Bonfante P."/>
            <person name="Paszkowski U."/>
            <person name="Shachar-Hill Y."/>
            <person name="Young J.P."/>
            <person name="Sanders I.R."/>
            <person name="Henrissat B."/>
            <person name="Rensing S.A."/>
            <person name="Grigoriev I.V."/>
            <person name="Corradi N."/>
            <person name="Roux C."/>
            <person name="Martin F."/>
        </authorList>
    </citation>
    <scope>NUCLEOTIDE SEQUENCE</scope>
    <source>
        <strain evidence="1">DAOM 197198</strain>
    </source>
</reference>
<dbReference type="AlphaFoldDB" id="U9TAX8"/>
<evidence type="ECO:0000313" key="1">
    <source>
        <dbReference type="EMBL" id="ESA05329.1"/>
    </source>
</evidence>
<sequence>MEYVKVRVWNLERTGEEADCTLGTKTKTQGHHLMLWHIRALSHQNGAFPVKAQIYLKFQWADEAKKHIYIDRYQVTSIYVKEVIEMYINNNDMVITSNSKKWILPSGRNVGEIINENVSANTARVKDKKKVAMHEIRRNWYQNSSYTKIT</sequence>